<proteinExistence type="predicted"/>
<protein>
    <submittedName>
        <fullName evidence="1">Uncharacterized protein</fullName>
    </submittedName>
</protein>
<dbReference type="AlphaFoldDB" id="A0A5T1UJ43"/>
<accession>A0A5T1UJ43</accession>
<name>A0A5T1UJ43_CAMCO</name>
<evidence type="ECO:0000313" key="2">
    <source>
        <dbReference type="Proteomes" id="UP000352088"/>
    </source>
</evidence>
<organism evidence="1 2">
    <name type="scientific">Campylobacter coli</name>
    <dbReference type="NCBI Taxonomy" id="195"/>
    <lineage>
        <taxon>Bacteria</taxon>
        <taxon>Pseudomonadati</taxon>
        <taxon>Campylobacterota</taxon>
        <taxon>Epsilonproteobacteria</taxon>
        <taxon>Campylobacterales</taxon>
        <taxon>Campylobacteraceae</taxon>
        <taxon>Campylobacter</taxon>
    </lineage>
</organism>
<sequence>MTNIKDIKKIKITCKECKTKITLDIGKTVIVCPLCNNAFYNSYDEAPLSKLGNILQSLKEHKKAEFRFITDEKE</sequence>
<dbReference type="EMBL" id="AACQHW010000001">
    <property type="protein sequence ID" value="EAL6849925.1"/>
    <property type="molecule type" value="Genomic_DNA"/>
</dbReference>
<dbReference type="Proteomes" id="UP000352088">
    <property type="component" value="Unassembled WGS sequence"/>
</dbReference>
<comment type="caution">
    <text evidence="1">The sequence shown here is derived from an EMBL/GenBank/DDBJ whole genome shotgun (WGS) entry which is preliminary data.</text>
</comment>
<gene>
    <name evidence="1" type="ORF">DSX26_00390</name>
</gene>
<evidence type="ECO:0000313" key="1">
    <source>
        <dbReference type="EMBL" id="EAL6849925.1"/>
    </source>
</evidence>
<reference evidence="1 2" key="1">
    <citation type="submission" date="2018-07" db="EMBL/GenBank/DDBJ databases">
        <authorList>
            <consortium name="NARMS: The National Antimicrobial Resistance Monitoring System"/>
        </authorList>
    </citation>
    <scope>NUCLEOTIDE SEQUENCE [LARGE SCALE GENOMIC DNA]</scope>
    <source>
        <strain evidence="1 2">CVM N17C548</strain>
    </source>
</reference>